<accession>A0A420ARU1</accession>
<name>A0A420ARU1_SPHD1</name>
<evidence type="ECO:0000313" key="3">
    <source>
        <dbReference type="Proteomes" id="UP000286246"/>
    </source>
</evidence>
<evidence type="ECO:0000313" key="2">
    <source>
        <dbReference type="EMBL" id="RKE47145.1"/>
    </source>
</evidence>
<dbReference type="EMBL" id="RAPY01000004">
    <property type="protein sequence ID" value="RKE47145.1"/>
    <property type="molecule type" value="Genomic_DNA"/>
</dbReference>
<protein>
    <recommendedName>
        <fullName evidence="1">DUF6908 domain-containing protein</fullName>
    </recommendedName>
</protein>
<keyword evidence="3" id="KW-1185">Reference proteome</keyword>
<organism evidence="2 3">
    <name type="scientific">Sphingobacterium detergens</name>
    <dbReference type="NCBI Taxonomy" id="1145106"/>
    <lineage>
        <taxon>Bacteria</taxon>
        <taxon>Pseudomonadati</taxon>
        <taxon>Bacteroidota</taxon>
        <taxon>Sphingobacteriia</taxon>
        <taxon>Sphingobacteriales</taxon>
        <taxon>Sphingobacteriaceae</taxon>
        <taxon>Sphingobacterium</taxon>
    </lineage>
</organism>
<feature type="domain" description="DUF6908" evidence="1">
    <location>
        <begin position="8"/>
        <end position="142"/>
    </location>
</feature>
<proteinExistence type="predicted"/>
<dbReference type="OrthoDB" id="9788042at2"/>
<dbReference type="InterPro" id="IPR054203">
    <property type="entry name" value="DUF6908"/>
</dbReference>
<dbReference type="RefSeq" id="WP_120260961.1">
    <property type="nucleotide sequence ID" value="NZ_RAPY01000004.1"/>
</dbReference>
<reference evidence="2 3" key="1">
    <citation type="submission" date="2018-09" db="EMBL/GenBank/DDBJ databases">
        <title>Genomic Encyclopedia of Type Strains, Phase III (KMG-III): the genomes of soil and plant-associated and newly described type strains.</title>
        <authorList>
            <person name="Whitman W."/>
        </authorList>
    </citation>
    <scope>NUCLEOTIDE SEQUENCE [LARGE SCALE GENOMIC DNA]</scope>
    <source>
        <strain evidence="2 3">CECT 7938</strain>
    </source>
</reference>
<dbReference type="Proteomes" id="UP000286246">
    <property type="component" value="Unassembled WGS sequence"/>
</dbReference>
<sequence>MEFLNKEATKIFEKLNNQLDDGYLKIENSPYMPLTMQNLDWPIYTNWGKAKTISLCNYYIFQGQIMFTPEMHFLVIDWCNHSSVFNDNLRIIPYLYFLSNLGVYNDSIITQNSVLSQINPDLQKHQTEFANDWLINIRDKGYLNR</sequence>
<dbReference type="AlphaFoldDB" id="A0A420ARU1"/>
<gene>
    <name evidence="2" type="ORF">DFQ12_4306</name>
</gene>
<dbReference type="Pfam" id="PF21849">
    <property type="entry name" value="DUF6908"/>
    <property type="match status" value="1"/>
</dbReference>
<comment type="caution">
    <text evidence="2">The sequence shown here is derived from an EMBL/GenBank/DDBJ whole genome shotgun (WGS) entry which is preliminary data.</text>
</comment>
<evidence type="ECO:0000259" key="1">
    <source>
        <dbReference type="Pfam" id="PF21849"/>
    </source>
</evidence>